<dbReference type="Proteomes" id="UP000619260">
    <property type="component" value="Unassembled WGS sequence"/>
</dbReference>
<comment type="caution">
    <text evidence="4">The sequence shown here is derived from an EMBL/GenBank/DDBJ whole genome shotgun (WGS) entry which is preliminary data.</text>
</comment>
<dbReference type="InterPro" id="IPR005467">
    <property type="entry name" value="His_kinase_dom"/>
</dbReference>
<dbReference type="GO" id="GO:0016301">
    <property type="term" value="F:kinase activity"/>
    <property type="evidence" value="ECO:0007669"/>
    <property type="project" value="UniProtKB-KW"/>
</dbReference>
<feature type="domain" description="Histidine kinase" evidence="3">
    <location>
        <begin position="199"/>
        <end position="413"/>
    </location>
</feature>
<gene>
    <name evidence="4" type="ORF">Val02_56090</name>
</gene>
<proteinExistence type="predicted"/>
<dbReference type="InterPro" id="IPR003018">
    <property type="entry name" value="GAF"/>
</dbReference>
<dbReference type="PANTHER" id="PTHR43102:SF2">
    <property type="entry name" value="GAF DOMAIN-CONTAINING PROTEIN"/>
    <property type="match status" value="1"/>
</dbReference>
<dbReference type="RefSeq" id="WP_203902204.1">
    <property type="nucleotide sequence ID" value="NZ_BOPF01000022.1"/>
</dbReference>
<accession>A0A8J3YQY7</accession>
<name>A0A8J3YQY7_9ACTN</name>
<dbReference type="InterPro" id="IPR036890">
    <property type="entry name" value="HATPase_C_sf"/>
</dbReference>
<dbReference type="Pfam" id="PF01590">
    <property type="entry name" value="GAF"/>
    <property type="match status" value="1"/>
</dbReference>
<dbReference type="InterPro" id="IPR029016">
    <property type="entry name" value="GAF-like_dom_sf"/>
</dbReference>
<dbReference type="PROSITE" id="PS50109">
    <property type="entry name" value="HIS_KIN"/>
    <property type="match status" value="1"/>
</dbReference>
<reference evidence="4" key="1">
    <citation type="submission" date="2021-01" db="EMBL/GenBank/DDBJ databases">
        <title>Whole genome shotgun sequence of Virgisporangium aliadipatigenens NBRC 105644.</title>
        <authorList>
            <person name="Komaki H."/>
            <person name="Tamura T."/>
        </authorList>
    </citation>
    <scope>NUCLEOTIDE SEQUENCE</scope>
    <source>
        <strain evidence="4">NBRC 105644</strain>
    </source>
</reference>
<evidence type="ECO:0000256" key="2">
    <source>
        <dbReference type="SAM" id="MobiDB-lite"/>
    </source>
</evidence>
<dbReference type="SMART" id="SM00387">
    <property type="entry name" value="HATPase_c"/>
    <property type="match status" value="1"/>
</dbReference>
<evidence type="ECO:0000313" key="4">
    <source>
        <dbReference type="EMBL" id="GIJ48723.1"/>
    </source>
</evidence>
<dbReference type="Gene3D" id="3.30.450.40">
    <property type="match status" value="1"/>
</dbReference>
<dbReference type="Gene3D" id="3.30.565.10">
    <property type="entry name" value="Histidine kinase-like ATPase, C-terminal domain"/>
    <property type="match status" value="1"/>
</dbReference>
<dbReference type="PANTHER" id="PTHR43102">
    <property type="entry name" value="SLR1143 PROTEIN"/>
    <property type="match status" value="1"/>
</dbReference>
<keyword evidence="1 4" id="KW-0808">Transferase</keyword>
<evidence type="ECO:0000313" key="5">
    <source>
        <dbReference type="Proteomes" id="UP000619260"/>
    </source>
</evidence>
<protein>
    <submittedName>
        <fullName evidence="4">Sensor histidine kinase</fullName>
    </submittedName>
</protein>
<dbReference type="InterPro" id="IPR003594">
    <property type="entry name" value="HATPase_dom"/>
</dbReference>
<sequence length="413" mass="43691">MRAPIPSTELERLSALRELDLLPERAEPDLDDIADLAAGICGTPVSLVTLIEMDRADVLARGGADAPEAEPPHGTDTGSAAVPRDESFCAHAILGRGLLVVPDARSDRRFAENPHVMNDPGIRFYAGAPLVTTNGHALGALCVVDAVPRRLAIGQLRALRALASQITAQLELRRYAKGAAGEAARRHELDRVHDDLGVLVGSRLREPLAELRRCAEVLRDVEFCPPDVAARVGAAVHAQAPDLVRLLDDLLTIAGPPGSVPDLQRQEVDLVTLTEWAVREVRPIADAKDIMLSIDAGTPAPMSADPRRLAQALAHLLFNAVKFTPRGGKVRVRVHGDGAPTMELQDTGAGGEPAKLYEHVYRGAISPAAGDPAEAPDAGLAAVKAILDAHHASVALCDGSSAGTALHLVFPRR</sequence>
<dbReference type="SMART" id="SM00065">
    <property type="entry name" value="GAF"/>
    <property type="match status" value="1"/>
</dbReference>
<organism evidence="4 5">
    <name type="scientific">Virgisporangium aliadipatigenens</name>
    <dbReference type="NCBI Taxonomy" id="741659"/>
    <lineage>
        <taxon>Bacteria</taxon>
        <taxon>Bacillati</taxon>
        <taxon>Actinomycetota</taxon>
        <taxon>Actinomycetes</taxon>
        <taxon>Micromonosporales</taxon>
        <taxon>Micromonosporaceae</taxon>
        <taxon>Virgisporangium</taxon>
    </lineage>
</organism>
<feature type="region of interest" description="Disordered" evidence="2">
    <location>
        <begin position="63"/>
        <end position="82"/>
    </location>
</feature>
<dbReference type="SUPFAM" id="SSF55874">
    <property type="entry name" value="ATPase domain of HSP90 chaperone/DNA topoisomerase II/histidine kinase"/>
    <property type="match status" value="1"/>
</dbReference>
<evidence type="ECO:0000259" key="3">
    <source>
        <dbReference type="PROSITE" id="PS50109"/>
    </source>
</evidence>
<evidence type="ECO:0000256" key="1">
    <source>
        <dbReference type="ARBA" id="ARBA00022777"/>
    </source>
</evidence>
<dbReference type="SUPFAM" id="SSF55781">
    <property type="entry name" value="GAF domain-like"/>
    <property type="match status" value="1"/>
</dbReference>
<keyword evidence="1 4" id="KW-0418">Kinase</keyword>
<dbReference type="Pfam" id="PF02518">
    <property type="entry name" value="HATPase_c"/>
    <property type="match status" value="1"/>
</dbReference>
<dbReference type="EMBL" id="BOPF01000022">
    <property type="protein sequence ID" value="GIJ48723.1"/>
    <property type="molecule type" value="Genomic_DNA"/>
</dbReference>
<dbReference type="AlphaFoldDB" id="A0A8J3YQY7"/>
<keyword evidence="5" id="KW-1185">Reference proteome</keyword>